<dbReference type="OrthoDB" id="6622274at2759"/>
<dbReference type="Pfam" id="PF07898">
    <property type="entry name" value="DUF1676"/>
    <property type="match status" value="1"/>
</dbReference>
<accession>A0A8S4SNG6</accession>
<gene>
    <name evidence="1" type="primary">jg22295</name>
    <name evidence="1" type="ORF">PAEG_LOCUS26627</name>
</gene>
<organism evidence="1 2">
    <name type="scientific">Pararge aegeria aegeria</name>
    <dbReference type="NCBI Taxonomy" id="348720"/>
    <lineage>
        <taxon>Eukaryota</taxon>
        <taxon>Metazoa</taxon>
        <taxon>Ecdysozoa</taxon>
        <taxon>Arthropoda</taxon>
        <taxon>Hexapoda</taxon>
        <taxon>Insecta</taxon>
        <taxon>Pterygota</taxon>
        <taxon>Neoptera</taxon>
        <taxon>Endopterygota</taxon>
        <taxon>Lepidoptera</taxon>
        <taxon>Glossata</taxon>
        <taxon>Ditrysia</taxon>
        <taxon>Papilionoidea</taxon>
        <taxon>Nymphalidae</taxon>
        <taxon>Satyrinae</taxon>
        <taxon>Satyrini</taxon>
        <taxon>Parargina</taxon>
        <taxon>Pararge</taxon>
    </lineage>
</organism>
<proteinExistence type="predicted"/>
<reference evidence="1" key="1">
    <citation type="submission" date="2022-03" db="EMBL/GenBank/DDBJ databases">
        <authorList>
            <person name="Lindestad O."/>
        </authorList>
    </citation>
    <scope>NUCLEOTIDE SEQUENCE</scope>
</reference>
<keyword evidence="2" id="KW-1185">Reference proteome</keyword>
<dbReference type="InterPro" id="IPR012464">
    <property type="entry name" value="DUF1676"/>
</dbReference>
<name>A0A8S4SNG6_9NEOP</name>
<comment type="caution">
    <text evidence="1">The sequence shown here is derived from an EMBL/GenBank/DDBJ whole genome shotgun (WGS) entry which is preliminary data.</text>
</comment>
<evidence type="ECO:0000313" key="2">
    <source>
        <dbReference type="Proteomes" id="UP000838756"/>
    </source>
</evidence>
<dbReference type="AlphaFoldDB" id="A0A8S4SNG6"/>
<protein>
    <submittedName>
        <fullName evidence="1">Jg22295 protein</fullName>
    </submittedName>
</protein>
<dbReference type="EMBL" id="CAKXAJ010026423">
    <property type="protein sequence ID" value="CAH2268236.1"/>
    <property type="molecule type" value="Genomic_DNA"/>
</dbReference>
<dbReference type="Proteomes" id="UP000838756">
    <property type="component" value="Unassembled WGS sequence"/>
</dbReference>
<evidence type="ECO:0000313" key="1">
    <source>
        <dbReference type="EMBL" id="CAH2268236.1"/>
    </source>
</evidence>
<sequence>MKKMMGMMMMGAAGKMAAMIPLAMAGLFVLAGKALIVSKPTTRHGPPTRIGAAWWVYALKPSRGLCQWDVNRPRMIMMKQGTALL</sequence>